<name>A0ABW1T2D9_9ACTN</name>
<dbReference type="Proteomes" id="UP001596138">
    <property type="component" value="Unassembled WGS sequence"/>
</dbReference>
<dbReference type="EMBL" id="JBHSTI010000008">
    <property type="protein sequence ID" value="MFC6238878.1"/>
    <property type="molecule type" value="Genomic_DNA"/>
</dbReference>
<comment type="caution">
    <text evidence="1">The sequence shown here is derived from an EMBL/GenBank/DDBJ whole genome shotgun (WGS) entry which is preliminary data.</text>
</comment>
<organism evidence="1 2">
    <name type="scientific">Longivirga aurantiaca</name>
    <dbReference type="NCBI Taxonomy" id="1837743"/>
    <lineage>
        <taxon>Bacteria</taxon>
        <taxon>Bacillati</taxon>
        <taxon>Actinomycetota</taxon>
        <taxon>Actinomycetes</taxon>
        <taxon>Sporichthyales</taxon>
        <taxon>Sporichthyaceae</taxon>
        <taxon>Longivirga</taxon>
    </lineage>
</organism>
<gene>
    <name evidence="1" type="ORF">ACFQGU_13395</name>
</gene>
<reference evidence="2" key="1">
    <citation type="journal article" date="2019" name="Int. J. Syst. Evol. Microbiol.">
        <title>The Global Catalogue of Microorganisms (GCM) 10K type strain sequencing project: providing services to taxonomists for standard genome sequencing and annotation.</title>
        <authorList>
            <consortium name="The Broad Institute Genomics Platform"/>
            <consortium name="The Broad Institute Genome Sequencing Center for Infectious Disease"/>
            <person name="Wu L."/>
            <person name="Ma J."/>
        </authorList>
    </citation>
    <scope>NUCLEOTIDE SEQUENCE [LARGE SCALE GENOMIC DNA]</scope>
    <source>
        <strain evidence="2">CGMCC 4.7317</strain>
    </source>
</reference>
<evidence type="ECO:0000313" key="2">
    <source>
        <dbReference type="Proteomes" id="UP001596138"/>
    </source>
</evidence>
<protein>
    <submittedName>
        <fullName evidence="1">Uncharacterized protein</fullName>
    </submittedName>
</protein>
<proteinExistence type="predicted"/>
<sequence>MSPASGAVLDSLLEEAATALGCLAGGAAVCAFSRAGVPVPGITYAEGRWAALRDVQRATSYGAAVETASAAALVTWEAELESAVARGAGCDWVAYRTGGVDALGALLDRPASARPSG</sequence>
<accession>A0ABW1T2D9</accession>
<keyword evidence="2" id="KW-1185">Reference proteome</keyword>
<dbReference type="RefSeq" id="WP_386767465.1">
    <property type="nucleotide sequence ID" value="NZ_JBHSTI010000008.1"/>
</dbReference>
<evidence type="ECO:0000313" key="1">
    <source>
        <dbReference type="EMBL" id="MFC6238878.1"/>
    </source>
</evidence>